<proteinExistence type="predicted"/>
<protein>
    <submittedName>
        <fullName evidence="1">DUF4652 domain-containing protein</fullName>
    </submittedName>
</protein>
<evidence type="ECO:0000313" key="2">
    <source>
        <dbReference type="Proteomes" id="UP000422764"/>
    </source>
</evidence>
<dbReference type="InterPro" id="IPR028102">
    <property type="entry name" value="DUF4652"/>
</dbReference>
<keyword evidence="2" id="KW-1185">Reference proteome</keyword>
<reference evidence="1 2" key="1">
    <citation type="submission" date="2019-12" db="EMBL/GenBank/DDBJ databases">
        <title>Genome sequenceing of Clostridium bovifaecis.</title>
        <authorList>
            <person name="Yao Y."/>
        </authorList>
    </citation>
    <scope>NUCLEOTIDE SEQUENCE [LARGE SCALE GENOMIC DNA]</scope>
    <source>
        <strain evidence="1 2">BXX</strain>
    </source>
</reference>
<organism evidence="1 2">
    <name type="scientific">Clostridium bovifaecis</name>
    <dbReference type="NCBI Taxonomy" id="2184719"/>
    <lineage>
        <taxon>Bacteria</taxon>
        <taxon>Bacillati</taxon>
        <taxon>Bacillota</taxon>
        <taxon>Clostridia</taxon>
        <taxon>Eubacteriales</taxon>
        <taxon>Clostridiaceae</taxon>
        <taxon>Clostridium</taxon>
    </lineage>
</organism>
<accession>A0A6I6EVY0</accession>
<dbReference type="Proteomes" id="UP000422764">
    <property type="component" value="Chromosome"/>
</dbReference>
<name>A0A6I6EVY0_9CLOT</name>
<dbReference type="EMBL" id="CP046522">
    <property type="protein sequence ID" value="QGU96450.1"/>
    <property type="molecule type" value="Genomic_DNA"/>
</dbReference>
<evidence type="ECO:0000313" key="1">
    <source>
        <dbReference type="EMBL" id="QGU96450.1"/>
    </source>
</evidence>
<dbReference type="Gene3D" id="2.40.128.660">
    <property type="entry name" value="Uncharacterised protein PF15525, DUF4652"/>
    <property type="match status" value="1"/>
</dbReference>
<gene>
    <name evidence="1" type="ORF">GOM49_16290</name>
</gene>
<dbReference type="AlphaFoldDB" id="A0A6I6EVY0"/>
<sequence>MKKAILKEGYILEIYNKENWYLELSFAHRKAQPKYIRWDNGDTLFVAFKEAKNEFSYGEELYMINVKTGDALLIYKVVSDNKSILEVNRENNDIRLKIDVNKYDNHNKVYEEHVIYDVPSRVSKDIK</sequence>
<dbReference type="Pfam" id="PF15525">
    <property type="entry name" value="DUF4652"/>
    <property type="match status" value="1"/>
</dbReference>